<dbReference type="Pfam" id="PF02891">
    <property type="entry name" value="zf-MIZ"/>
    <property type="match status" value="1"/>
</dbReference>
<protein>
    <recommendedName>
        <fullName evidence="6">SP-RING-type domain-containing protein</fullName>
    </recommendedName>
</protein>
<feature type="compositionally biased region" description="Pro residues" evidence="5">
    <location>
        <begin position="569"/>
        <end position="579"/>
    </location>
</feature>
<evidence type="ECO:0000313" key="7">
    <source>
        <dbReference type="EMBL" id="KAK9909295.1"/>
    </source>
</evidence>
<feature type="domain" description="SP-RING-type" evidence="6">
    <location>
        <begin position="343"/>
        <end position="424"/>
    </location>
</feature>
<feature type="compositionally biased region" description="Low complexity" evidence="5">
    <location>
        <begin position="603"/>
        <end position="612"/>
    </location>
</feature>
<organism evidence="7 8">
    <name type="scientific">Coccomyxa subellipsoidea</name>
    <dbReference type="NCBI Taxonomy" id="248742"/>
    <lineage>
        <taxon>Eukaryota</taxon>
        <taxon>Viridiplantae</taxon>
        <taxon>Chlorophyta</taxon>
        <taxon>core chlorophytes</taxon>
        <taxon>Trebouxiophyceae</taxon>
        <taxon>Trebouxiophyceae incertae sedis</taxon>
        <taxon>Coccomyxaceae</taxon>
        <taxon>Coccomyxa</taxon>
    </lineage>
</organism>
<feature type="compositionally biased region" description="Pro residues" evidence="5">
    <location>
        <begin position="535"/>
        <end position="552"/>
    </location>
</feature>
<feature type="compositionally biased region" description="Acidic residues" evidence="5">
    <location>
        <begin position="864"/>
        <end position="873"/>
    </location>
</feature>
<name>A0ABR2YRC0_9CHLO</name>
<feature type="compositionally biased region" description="Polar residues" evidence="5">
    <location>
        <begin position="697"/>
        <end position="708"/>
    </location>
</feature>
<gene>
    <name evidence="7" type="ORF">WJX75_000109</name>
</gene>
<dbReference type="Pfam" id="PF20826">
    <property type="entry name" value="PHD_5"/>
    <property type="match status" value="1"/>
</dbReference>
<keyword evidence="2 4" id="KW-0863">Zinc-finger</keyword>
<dbReference type="PROSITE" id="PS01359">
    <property type="entry name" value="ZF_PHD_1"/>
    <property type="match status" value="1"/>
</dbReference>
<reference evidence="7 8" key="1">
    <citation type="journal article" date="2024" name="Nat. Commun.">
        <title>Phylogenomics reveals the evolutionary origins of lichenization in chlorophyte algae.</title>
        <authorList>
            <person name="Puginier C."/>
            <person name="Libourel C."/>
            <person name="Otte J."/>
            <person name="Skaloud P."/>
            <person name="Haon M."/>
            <person name="Grisel S."/>
            <person name="Petersen M."/>
            <person name="Berrin J.G."/>
            <person name="Delaux P.M."/>
            <person name="Dal Grande F."/>
            <person name="Keller J."/>
        </authorList>
    </citation>
    <scope>NUCLEOTIDE SEQUENCE [LARGE SCALE GENOMIC DNA]</scope>
    <source>
        <strain evidence="7 8">SAG 216-7</strain>
    </source>
</reference>
<dbReference type="SUPFAM" id="SSF57903">
    <property type="entry name" value="FYVE/PHD zinc finger"/>
    <property type="match status" value="1"/>
</dbReference>
<evidence type="ECO:0000256" key="2">
    <source>
        <dbReference type="ARBA" id="ARBA00022771"/>
    </source>
</evidence>
<dbReference type="InterPro" id="IPR001965">
    <property type="entry name" value="Znf_PHD"/>
</dbReference>
<evidence type="ECO:0000256" key="3">
    <source>
        <dbReference type="ARBA" id="ARBA00022833"/>
    </source>
</evidence>
<dbReference type="InterPro" id="IPR004181">
    <property type="entry name" value="Znf_MIZ"/>
</dbReference>
<keyword evidence="3" id="KW-0862">Zinc</keyword>
<feature type="region of interest" description="Disordered" evidence="5">
    <location>
        <begin position="830"/>
        <end position="873"/>
    </location>
</feature>
<dbReference type="PANTHER" id="PTHR10782:SF4">
    <property type="entry name" value="TONALLI, ISOFORM E"/>
    <property type="match status" value="1"/>
</dbReference>
<feature type="compositionally biased region" description="Polar residues" evidence="5">
    <location>
        <begin position="749"/>
        <end position="758"/>
    </location>
</feature>
<evidence type="ECO:0000313" key="8">
    <source>
        <dbReference type="Proteomes" id="UP001491310"/>
    </source>
</evidence>
<dbReference type="PANTHER" id="PTHR10782">
    <property type="entry name" value="ZINC FINGER MIZ DOMAIN-CONTAINING PROTEIN"/>
    <property type="match status" value="1"/>
</dbReference>
<feature type="compositionally biased region" description="Low complexity" evidence="5">
    <location>
        <begin position="732"/>
        <end position="748"/>
    </location>
</feature>
<evidence type="ECO:0000256" key="1">
    <source>
        <dbReference type="ARBA" id="ARBA00022723"/>
    </source>
</evidence>
<proteinExistence type="predicted"/>
<dbReference type="InterPro" id="IPR013083">
    <property type="entry name" value="Znf_RING/FYVE/PHD"/>
</dbReference>
<keyword evidence="1" id="KW-0479">Metal-binding</keyword>
<keyword evidence="8" id="KW-1185">Reference proteome</keyword>
<evidence type="ECO:0000256" key="4">
    <source>
        <dbReference type="PROSITE-ProRule" id="PRU00452"/>
    </source>
</evidence>
<feature type="region of interest" description="Disordered" evidence="5">
    <location>
        <begin position="468"/>
        <end position="818"/>
    </location>
</feature>
<evidence type="ECO:0000256" key="5">
    <source>
        <dbReference type="SAM" id="MobiDB-lite"/>
    </source>
</evidence>
<dbReference type="SMART" id="SM00249">
    <property type="entry name" value="PHD"/>
    <property type="match status" value="1"/>
</dbReference>
<sequence length="873" mass="93726">MSKKGLKGELQARLFAYFGDYSGVAARGVGPPREQHRLDTAARLVTQIYYRMKGLPSPEALPARESIPIAGYLQGSGDVPLAPAPPVLPKATAAAAAPPGVAAARVNTQIRCVCGSNYDRGTMIQCEDEACGVWQHCDCVGVDLNEMPEHYLCELCRLARADPFWKRVGAPVMFPVKLAPVQPPRSFPDGRRQEEDVVQVADRHFMLSHSQLDPTHRQSANFQLQVACIMQGDSVPMRIHWPRHADLRINNMVYRPYSRNSATKLGANARDEPASVAVMCPQGRNRLWLSAMESRSFCVMVQLAQRRTLDEVKALMAPPETVQAALQRVVRQTRGVKGEGDESDDEVEIGRTVVSLRCPMSGSRMRVPARFASVGGLNAFDLDTFLDVVQRSRKWQCPHSMRNLPVQQLAVDGYLSHILSRLKDLQEITEVEVSPGGEWRVVGSEGPWHSILEDPSVPLQDVKVKPEPEHLKQEAGSAGPLDSDSDEDMSEGEELRRAAAAAKSAVRPKPPPEVIVISDSDEDEDDVQTSRQVPPHAPLPPPGPPPVPPQVPQPAVHGLHTELLRGRVPPGPPRDPPPYLQARGAPPASRAGYAGPYPGSVPGAGAHRAAGPPGTGIVVRGSGITLRLPPRPDRLTQGPGMPGAAANGSSSIPPAFTPPYTRMPAGLWPQHPTPTSAFPPRPSLSMPAQPPSGYRPQWTQYQGQSSAYRPSVPLASTPAYAAQPGTSGYRNPYQQPSAAQSYASQIPQTQMQSGQGNTAGAPETSAPWEPYTQFDAASAEIPPPPPPLPTDLRSLEFVSGALNPPGQQPSSQEGSGYRVLDDFAEWLGDFVGGVDGAESGEGPADVNQGAPPESAPAAQANEIVDLDSNSDVE</sequence>
<dbReference type="CDD" id="cd15550">
    <property type="entry name" value="PHD_MLL5"/>
    <property type="match status" value="1"/>
</dbReference>
<dbReference type="Proteomes" id="UP001491310">
    <property type="component" value="Unassembled WGS sequence"/>
</dbReference>
<evidence type="ECO:0000259" key="6">
    <source>
        <dbReference type="PROSITE" id="PS51044"/>
    </source>
</evidence>
<dbReference type="InterPro" id="IPR011011">
    <property type="entry name" value="Znf_FYVE_PHD"/>
</dbReference>
<dbReference type="EMBL" id="JALJOT010000006">
    <property type="protein sequence ID" value="KAK9909295.1"/>
    <property type="molecule type" value="Genomic_DNA"/>
</dbReference>
<accession>A0ABR2YRC0</accession>
<feature type="compositionally biased region" description="Low complexity" evidence="5">
    <location>
        <begin position="498"/>
        <end position="507"/>
    </location>
</feature>
<dbReference type="PROSITE" id="PS51044">
    <property type="entry name" value="ZF_SP_RING"/>
    <property type="match status" value="1"/>
</dbReference>
<feature type="compositionally biased region" description="Acidic residues" evidence="5">
    <location>
        <begin position="483"/>
        <end position="492"/>
    </location>
</feature>
<comment type="caution">
    <text evidence="7">The sequence shown here is derived from an EMBL/GenBank/DDBJ whole genome shotgun (WGS) entry which is preliminary data.</text>
</comment>
<dbReference type="Gene3D" id="3.30.40.10">
    <property type="entry name" value="Zinc/RING finger domain, C3HC4 (zinc finger)"/>
    <property type="match status" value="2"/>
</dbReference>
<dbReference type="InterPro" id="IPR019786">
    <property type="entry name" value="Zinc_finger_PHD-type_CS"/>
</dbReference>